<comment type="caution">
    <text evidence="1">The sequence shown here is derived from an EMBL/GenBank/DDBJ whole genome shotgun (WGS) entry which is preliminary data.</text>
</comment>
<accession>A0A4Q0XJK2</accession>
<dbReference type="RefSeq" id="WP_129015487.1">
    <property type="nucleotide sequence ID" value="NZ_SDDZ01000001.1"/>
</dbReference>
<dbReference type="Pfam" id="PF22817">
    <property type="entry name" value="ApeP-like"/>
    <property type="match status" value="1"/>
</dbReference>
<dbReference type="Gene3D" id="3.10.129.10">
    <property type="entry name" value="Hotdog Thioesterase"/>
    <property type="match status" value="1"/>
</dbReference>
<dbReference type="OrthoDB" id="2922403at2"/>
<sequence length="147" mass="16487">MKALEIPITDLDSIKKLIPHREPMIMVDSLLEFNDGEALVGFTILKDNIFLNNDEFSETGLIEHMAQAAALYIGFKNHTKEQSAKEGFIASIKKLNIQMLPKVDQVITTEVSIIHEIMHMSTVKLSTFSNGIEIANAQMNTVLKEDE</sequence>
<keyword evidence="2" id="KW-1185">Reference proteome</keyword>
<dbReference type="Proteomes" id="UP000289792">
    <property type="component" value="Unassembled WGS sequence"/>
</dbReference>
<reference evidence="1 2" key="1">
    <citation type="submission" date="2019-01" db="EMBL/GenBank/DDBJ databases">
        <title>Genome sequence of the Antarctic species Gelidibacter gilvus ACAM 158(T).</title>
        <authorList>
            <person name="Bowman J.P."/>
        </authorList>
    </citation>
    <scope>NUCLEOTIDE SEQUENCE [LARGE SCALE GENOMIC DNA]</scope>
    <source>
        <strain evidence="1 2">IC158</strain>
    </source>
</reference>
<dbReference type="EMBL" id="SDDZ01000001">
    <property type="protein sequence ID" value="RXJ52352.1"/>
    <property type="molecule type" value="Genomic_DNA"/>
</dbReference>
<evidence type="ECO:0000313" key="2">
    <source>
        <dbReference type="Proteomes" id="UP000289792"/>
    </source>
</evidence>
<dbReference type="InterPro" id="IPR016776">
    <property type="entry name" value="ApeP-like_dehydratase"/>
</dbReference>
<name>A0A4Q0XJK2_9FLAO</name>
<evidence type="ECO:0000313" key="1">
    <source>
        <dbReference type="EMBL" id="RXJ52352.1"/>
    </source>
</evidence>
<dbReference type="InterPro" id="IPR029069">
    <property type="entry name" value="HotDog_dom_sf"/>
</dbReference>
<protein>
    <submittedName>
        <fullName evidence="1">Uncharacterized protein</fullName>
    </submittedName>
</protein>
<organism evidence="1 2">
    <name type="scientific">Gelidibacter gilvus</name>
    <dbReference type="NCBI Taxonomy" id="59602"/>
    <lineage>
        <taxon>Bacteria</taxon>
        <taxon>Pseudomonadati</taxon>
        <taxon>Bacteroidota</taxon>
        <taxon>Flavobacteriia</taxon>
        <taxon>Flavobacteriales</taxon>
        <taxon>Flavobacteriaceae</taxon>
        <taxon>Gelidibacter</taxon>
    </lineage>
</organism>
<dbReference type="AlphaFoldDB" id="A0A4Q0XJK2"/>
<proteinExistence type="predicted"/>
<dbReference type="SUPFAM" id="SSF54637">
    <property type="entry name" value="Thioesterase/thiol ester dehydrase-isomerase"/>
    <property type="match status" value="1"/>
</dbReference>
<gene>
    <name evidence="1" type="ORF">ESZ48_01240</name>
</gene>